<comment type="caution">
    <text evidence="1">The sequence shown here is derived from an EMBL/GenBank/DDBJ whole genome shotgun (WGS) entry which is preliminary data.</text>
</comment>
<gene>
    <name evidence="1" type="ORF">N825_37435</name>
</gene>
<sequence>MVLASFRLLIATATNDARAICIAAAWMAFRRPGELYYDYPISRMLGDLLSEDGAARILVVANECATLTSFRRCS</sequence>
<name>W9GTG6_9PROT</name>
<accession>W9GTG6</accession>
<dbReference type="Proteomes" id="UP000019486">
    <property type="component" value="Unassembled WGS sequence"/>
</dbReference>
<evidence type="ECO:0000313" key="2">
    <source>
        <dbReference type="Proteomes" id="UP000019486"/>
    </source>
</evidence>
<dbReference type="EMBL" id="AVFL01000077">
    <property type="protein sequence ID" value="EWY35717.1"/>
    <property type="molecule type" value="Genomic_DNA"/>
</dbReference>
<reference evidence="1 2" key="1">
    <citation type="submission" date="2013-08" db="EMBL/GenBank/DDBJ databases">
        <title>The genome sequence of Skermanella stibiiresistens.</title>
        <authorList>
            <person name="Zhu W."/>
            <person name="Wang G."/>
        </authorList>
    </citation>
    <scope>NUCLEOTIDE SEQUENCE [LARGE SCALE GENOMIC DNA]</scope>
    <source>
        <strain evidence="1 2">SB22</strain>
    </source>
</reference>
<keyword evidence="2" id="KW-1185">Reference proteome</keyword>
<evidence type="ECO:0000313" key="1">
    <source>
        <dbReference type="EMBL" id="EWY35717.1"/>
    </source>
</evidence>
<proteinExistence type="predicted"/>
<organism evidence="1 2">
    <name type="scientific">Skermanella stibiiresistens SB22</name>
    <dbReference type="NCBI Taxonomy" id="1385369"/>
    <lineage>
        <taxon>Bacteria</taxon>
        <taxon>Pseudomonadati</taxon>
        <taxon>Pseudomonadota</taxon>
        <taxon>Alphaproteobacteria</taxon>
        <taxon>Rhodospirillales</taxon>
        <taxon>Azospirillaceae</taxon>
        <taxon>Skermanella</taxon>
    </lineage>
</organism>
<protein>
    <submittedName>
        <fullName evidence="1">Uncharacterized protein</fullName>
    </submittedName>
</protein>
<dbReference type="AlphaFoldDB" id="W9GTG6"/>